<evidence type="ECO:0000256" key="1">
    <source>
        <dbReference type="ARBA" id="ARBA00022842"/>
    </source>
</evidence>
<gene>
    <name evidence="2" type="ORF">KI387_027745</name>
</gene>
<proteinExistence type="predicted"/>
<reference evidence="2 3" key="1">
    <citation type="journal article" date="2021" name="Nat. Plants">
        <title>The Taxus genome provides insights into paclitaxel biosynthesis.</title>
        <authorList>
            <person name="Xiong X."/>
            <person name="Gou J."/>
            <person name="Liao Q."/>
            <person name="Li Y."/>
            <person name="Zhou Q."/>
            <person name="Bi G."/>
            <person name="Li C."/>
            <person name="Du R."/>
            <person name="Wang X."/>
            <person name="Sun T."/>
            <person name="Guo L."/>
            <person name="Liang H."/>
            <person name="Lu P."/>
            <person name="Wu Y."/>
            <person name="Zhang Z."/>
            <person name="Ro D.K."/>
            <person name="Shang Y."/>
            <person name="Huang S."/>
            <person name="Yan J."/>
        </authorList>
    </citation>
    <scope>NUCLEOTIDE SEQUENCE [LARGE SCALE GENOMIC DNA]</scope>
    <source>
        <strain evidence="2">Ta-2019</strain>
    </source>
</reference>
<dbReference type="GO" id="GO:0010333">
    <property type="term" value="F:terpene synthase activity"/>
    <property type="evidence" value="ECO:0007669"/>
    <property type="project" value="InterPro"/>
</dbReference>
<dbReference type="AlphaFoldDB" id="A0AA38L972"/>
<keyword evidence="1" id="KW-0460">Magnesium</keyword>
<sequence length="87" mass="10158">ILFIKRHIESIKPDRLPVDFEVVFPELLKEAHLLKLDLPYHLTCLKRIKSGQEKRLSKYWNQNLIGDLNTAALGFRTLRLNGYDVSP</sequence>
<evidence type="ECO:0000313" key="2">
    <source>
        <dbReference type="EMBL" id="KAH9312710.1"/>
    </source>
</evidence>
<organism evidence="2 3">
    <name type="scientific">Taxus chinensis</name>
    <name type="common">Chinese yew</name>
    <name type="synonym">Taxus wallichiana var. chinensis</name>
    <dbReference type="NCBI Taxonomy" id="29808"/>
    <lineage>
        <taxon>Eukaryota</taxon>
        <taxon>Viridiplantae</taxon>
        <taxon>Streptophyta</taxon>
        <taxon>Embryophyta</taxon>
        <taxon>Tracheophyta</taxon>
        <taxon>Spermatophyta</taxon>
        <taxon>Pinopsida</taxon>
        <taxon>Pinidae</taxon>
        <taxon>Conifers II</taxon>
        <taxon>Cupressales</taxon>
        <taxon>Taxaceae</taxon>
        <taxon>Taxus</taxon>
    </lineage>
</organism>
<dbReference type="PANTHER" id="PTHR31739:SF25">
    <property type="entry name" value="(E,E)-GERANYLLINALOOL SYNTHASE"/>
    <property type="match status" value="1"/>
</dbReference>
<dbReference type="Gene3D" id="1.50.10.160">
    <property type="match status" value="1"/>
</dbReference>
<dbReference type="InterPro" id="IPR008930">
    <property type="entry name" value="Terpenoid_cyclase/PrenylTrfase"/>
</dbReference>
<dbReference type="GO" id="GO:0000287">
    <property type="term" value="F:magnesium ion binding"/>
    <property type="evidence" value="ECO:0007669"/>
    <property type="project" value="TreeGrafter"/>
</dbReference>
<keyword evidence="3" id="KW-1185">Reference proteome</keyword>
<dbReference type="GO" id="GO:0016102">
    <property type="term" value="P:diterpenoid biosynthetic process"/>
    <property type="evidence" value="ECO:0007669"/>
    <property type="project" value="TreeGrafter"/>
</dbReference>
<name>A0AA38L972_TAXCH</name>
<dbReference type="InterPro" id="IPR050148">
    <property type="entry name" value="Terpene_synthase-like"/>
</dbReference>
<protein>
    <submittedName>
        <fullName evidence="2">Uncharacterized protein</fullName>
    </submittedName>
</protein>
<dbReference type="Proteomes" id="UP000824469">
    <property type="component" value="Unassembled WGS sequence"/>
</dbReference>
<dbReference type="PANTHER" id="PTHR31739">
    <property type="entry name" value="ENT-COPALYL DIPHOSPHATE SYNTHASE, CHLOROPLASTIC"/>
    <property type="match status" value="1"/>
</dbReference>
<feature type="non-terminal residue" evidence="2">
    <location>
        <position position="87"/>
    </location>
</feature>
<feature type="non-terminal residue" evidence="2">
    <location>
        <position position="1"/>
    </location>
</feature>
<dbReference type="SUPFAM" id="SSF48239">
    <property type="entry name" value="Terpenoid cyclases/Protein prenyltransferases"/>
    <property type="match status" value="1"/>
</dbReference>
<dbReference type="EMBL" id="JAHRHJ020000006">
    <property type="protein sequence ID" value="KAH9312710.1"/>
    <property type="molecule type" value="Genomic_DNA"/>
</dbReference>
<evidence type="ECO:0000313" key="3">
    <source>
        <dbReference type="Proteomes" id="UP000824469"/>
    </source>
</evidence>
<accession>A0AA38L972</accession>
<comment type="caution">
    <text evidence="2">The sequence shown here is derived from an EMBL/GenBank/DDBJ whole genome shotgun (WGS) entry which is preliminary data.</text>
</comment>